<evidence type="ECO:0000313" key="2">
    <source>
        <dbReference type="EMBL" id="OQV17309.1"/>
    </source>
</evidence>
<feature type="compositionally biased region" description="Low complexity" evidence="1">
    <location>
        <begin position="25"/>
        <end position="34"/>
    </location>
</feature>
<gene>
    <name evidence="2" type="ORF">BV898_08559</name>
</gene>
<sequence>MWSECPVSPQENPVDCLVELPPPSSLSTTTTMTRKTTRSDDPEEIIVQCLQEVSQAFNGTGLQTFVISDIEGIIGRLHASPPVKLQVFTPPSLLEQKSFLLRFIRATQHRLSVLFATTVARFREPIAKARMSFFQTLAFCTKRNFDYHVYEESSGGDCETLLDGKTEPLRSVEFYQSAVKVIRKDLDVLKQRMMYNPNEVTLTGAQSSGIELAFRTADRTLQELQEGKVLSRVSFSADPARVSVDLRSGSARAAVRSGPTQGRNWKVTLNEGADGSKREVVPPLLTFTEEMPSCKPTLFSTSKNQQHQDLGSRTLERQVQPIPLRPILPSRSFSQKTFFAKVERFEWVQNLSQRFSFPSKGSLFGVGDGDGDMPLGSAKTNIVTLKNRI</sequence>
<proteinExistence type="predicted"/>
<evidence type="ECO:0000256" key="1">
    <source>
        <dbReference type="SAM" id="MobiDB-lite"/>
    </source>
</evidence>
<accession>A0A1W0WQ45</accession>
<reference evidence="3" key="1">
    <citation type="submission" date="2017-01" db="EMBL/GenBank/DDBJ databases">
        <title>Comparative genomics of anhydrobiosis in the tardigrade Hypsibius dujardini.</title>
        <authorList>
            <person name="Yoshida Y."/>
            <person name="Koutsovoulos G."/>
            <person name="Laetsch D."/>
            <person name="Stevens L."/>
            <person name="Kumar S."/>
            <person name="Horikawa D."/>
            <person name="Ishino K."/>
            <person name="Komine S."/>
            <person name="Tomita M."/>
            <person name="Blaxter M."/>
            <person name="Arakawa K."/>
        </authorList>
    </citation>
    <scope>NUCLEOTIDE SEQUENCE [LARGE SCALE GENOMIC DNA]</scope>
    <source>
        <strain evidence="3">Z151</strain>
    </source>
</reference>
<organism evidence="2 3">
    <name type="scientific">Hypsibius exemplaris</name>
    <name type="common">Freshwater tardigrade</name>
    <dbReference type="NCBI Taxonomy" id="2072580"/>
    <lineage>
        <taxon>Eukaryota</taxon>
        <taxon>Metazoa</taxon>
        <taxon>Ecdysozoa</taxon>
        <taxon>Tardigrada</taxon>
        <taxon>Eutardigrada</taxon>
        <taxon>Parachela</taxon>
        <taxon>Hypsibioidea</taxon>
        <taxon>Hypsibiidae</taxon>
        <taxon>Hypsibius</taxon>
    </lineage>
</organism>
<feature type="region of interest" description="Disordered" evidence="1">
    <location>
        <begin position="19"/>
        <end position="38"/>
    </location>
</feature>
<comment type="caution">
    <text evidence="2">The sequence shown here is derived from an EMBL/GenBank/DDBJ whole genome shotgun (WGS) entry which is preliminary data.</text>
</comment>
<keyword evidence="3" id="KW-1185">Reference proteome</keyword>
<dbReference type="EMBL" id="MTYJ01000062">
    <property type="protein sequence ID" value="OQV17309.1"/>
    <property type="molecule type" value="Genomic_DNA"/>
</dbReference>
<dbReference type="AlphaFoldDB" id="A0A1W0WQ45"/>
<dbReference type="Proteomes" id="UP000192578">
    <property type="component" value="Unassembled WGS sequence"/>
</dbReference>
<name>A0A1W0WQ45_HYPEX</name>
<protein>
    <submittedName>
        <fullName evidence="2">Uncharacterized protein</fullName>
    </submittedName>
</protein>
<evidence type="ECO:0000313" key="3">
    <source>
        <dbReference type="Proteomes" id="UP000192578"/>
    </source>
</evidence>